<proteinExistence type="predicted"/>
<accession>A0A6G1C355</accession>
<comment type="caution">
    <text evidence="2">The sequence shown here is derived from an EMBL/GenBank/DDBJ whole genome shotgun (WGS) entry which is preliminary data.</text>
</comment>
<feature type="region of interest" description="Disordered" evidence="1">
    <location>
        <begin position="41"/>
        <end position="64"/>
    </location>
</feature>
<name>A0A6G1C355_9ORYZ</name>
<dbReference type="EMBL" id="SPHZ02000010">
    <property type="protein sequence ID" value="KAF0894602.1"/>
    <property type="molecule type" value="Genomic_DNA"/>
</dbReference>
<evidence type="ECO:0000313" key="3">
    <source>
        <dbReference type="Proteomes" id="UP000479710"/>
    </source>
</evidence>
<evidence type="ECO:0000256" key="1">
    <source>
        <dbReference type="SAM" id="MobiDB-lite"/>
    </source>
</evidence>
<organism evidence="2 3">
    <name type="scientific">Oryza meyeriana var. granulata</name>
    <dbReference type="NCBI Taxonomy" id="110450"/>
    <lineage>
        <taxon>Eukaryota</taxon>
        <taxon>Viridiplantae</taxon>
        <taxon>Streptophyta</taxon>
        <taxon>Embryophyta</taxon>
        <taxon>Tracheophyta</taxon>
        <taxon>Spermatophyta</taxon>
        <taxon>Magnoliopsida</taxon>
        <taxon>Liliopsida</taxon>
        <taxon>Poales</taxon>
        <taxon>Poaceae</taxon>
        <taxon>BOP clade</taxon>
        <taxon>Oryzoideae</taxon>
        <taxon>Oryzeae</taxon>
        <taxon>Oryzinae</taxon>
        <taxon>Oryza</taxon>
        <taxon>Oryza meyeriana</taxon>
    </lineage>
</organism>
<reference evidence="2 3" key="1">
    <citation type="submission" date="2019-11" db="EMBL/GenBank/DDBJ databases">
        <title>Whole genome sequence of Oryza granulata.</title>
        <authorList>
            <person name="Li W."/>
        </authorList>
    </citation>
    <scope>NUCLEOTIDE SEQUENCE [LARGE SCALE GENOMIC DNA]</scope>
    <source>
        <strain evidence="3">cv. Menghai</strain>
        <tissue evidence="2">Leaf</tissue>
    </source>
</reference>
<evidence type="ECO:0000313" key="2">
    <source>
        <dbReference type="EMBL" id="KAF0894602.1"/>
    </source>
</evidence>
<dbReference type="AlphaFoldDB" id="A0A6G1C355"/>
<keyword evidence="3" id="KW-1185">Reference proteome</keyword>
<feature type="compositionally biased region" description="Polar residues" evidence="1">
    <location>
        <begin position="55"/>
        <end position="64"/>
    </location>
</feature>
<gene>
    <name evidence="2" type="ORF">E2562_001901</name>
</gene>
<protein>
    <submittedName>
        <fullName evidence="2">Uncharacterized protein</fullName>
    </submittedName>
</protein>
<sequence>MAAAEEKNCATVGPLVGSHVLSKWHMPSSSGSTVVYEGKATASKNGDTARRNKDAVSSSNGAFV</sequence>
<dbReference type="Proteomes" id="UP000479710">
    <property type="component" value="Unassembled WGS sequence"/>
</dbReference>